<organism evidence="9 10">
    <name type="scientific">Eiseniibacteriota bacterium</name>
    <dbReference type="NCBI Taxonomy" id="2212470"/>
    <lineage>
        <taxon>Bacteria</taxon>
        <taxon>Candidatus Eiseniibacteriota</taxon>
    </lineage>
</organism>
<dbReference type="GO" id="GO:0016740">
    <property type="term" value="F:transferase activity"/>
    <property type="evidence" value="ECO:0007669"/>
    <property type="project" value="UniProtKB-KW"/>
</dbReference>
<dbReference type="PROSITE" id="PS52029">
    <property type="entry name" value="LD_TPASE"/>
    <property type="match status" value="1"/>
</dbReference>
<dbReference type="EMBL" id="JAGQHS010000229">
    <property type="protein sequence ID" value="MCA9758905.1"/>
    <property type="molecule type" value="Genomic_DNA"/>
</dbReference>
<dbReference type="InterPro" id="IPR002477">
    <property type="entry name" value="Peptidoglycan-bd-like"/>
</dbReference>
<proteinExistence type="predicted"/>
<sequence>MTKWSGAGGARPECGSPKRTSSVAAVLVRMQTQLAWIVIVSLGIGVLPGPVLASTELAEALKQRLARFPSEAHAGSEKIHSVVLVPEFYAKRGYELAWTGDSGNPSNAFALLSAIARATEHGLVPEDYHTTAIQQRLGSAGSASSIHYTSSASELEDTVDLDLLLTDAFLVYAAHLTRGKSDPAQLYADWRASRRTNDLVSILETSLAEGSIPATLASLAPPYPEYRRLQAALLEYSQREDSTPSSALGAPGSDRKLQQPWQIVGPGGKLEPGNRDPRVPILRERLLAEGYVVHAASDEGGTWGRPDEVVVESTDPELYDAGLAEAVIEFQKRNGLEADGVIGPATLAALSRTWLDSVDRIRVNLERWRWLPDDLGPDHIRVNIAEFRVRIFENRQEVRSIDCIVGKTARKSPVFSGKMTYLVLNPTWTVPPRIFFQDKLPVIRKDPSYLTNNGFEVFAGWGQDGAPIDPTTIDWNQVGPGNNPYRIRQKAGPKNALGRIKFMFPNDYDVYLHDTPSRELFAKSERTFSSGCIRVQDPVGLAEYLLRDQPGWNREQIESVLATAKERTVNLSRPIPVHLLYWTAWTDEGGVVHFRKDVYERDGAVLRALDAPAPTEVG</sequence>
<dbReference type="Pfam" id="PF03734">
    <property type="entry name" value="YkuD"/>
    <property type="match status" value="1"/>
</dbReference>
<dbReference type="InterPro" id="IPR045380">
    <property type="entry name" value="LD_TPept_scaffold_dom"/>
</dbReference>
<dbReference type="AlphaFoldDB" id="A0A956NGE0"/>
<dbReference type="Pfam" id="PF01471">
    <property type="entry name" value="PG_binding_1"/>
    <property type="match status" value="1"/>
</dbReference>
<dbReference type="GO" id="GO:0071555">
    <property type="term" value="P:cell wall organization"/>
    <property type="evidence" value="ECO:0007669"/>
    <property type="project" value="UniProtKB-UniRule"/>
</dbReference>
<evidence type="ECO:0000313" key="10">
    <source>
        <dbReference type="Proteomes" id="UP000739538"/>
    </source>
</evidence>
<evidence type="ECO:0000256" key="1">
    <source>
        <dbReference type="ARBA" id="ARBA00004752"/>
    </source>
</evidence>
<keyword evidence="2" id="KW-0808">Transferase</keyword>
<keyword evidence="4 6" id="KW-0573">Peptidoglycan synthesis</keyword>
<evidence type="ECO:0000256" key="6">
    <source>
        <dbReference type="PROSITE-ProRule" id="PRU01373"/>
    </source>
</evidence>
<dbReference type="Gene3D" id="1.10.101.10">
    <property type="entry name" value="PGBD-like superfamily/PGBD"/>
    <property type="match status" value="1"/>
</dbReference>
<evidence type="ECO:0000256" key="4">
    <source>
        <dbReference type="ARBA" id="ARBA00022984"/>
    </source>
</evidence>
<dbReference type="Gene3D" id="2.40.440.10">
    <property type="entry name" value="L,D-transpeptidase catalytic domain-like"/>
    <property type="match status" value="1"/>
</dbReference>
<feature type="active site" description="Nucleophile" evidence="6">
    <location>
        <position position="532"/>
    </location>
</feature>
<dbReference type="CDD" id="cd16913">
    <property type="entry name" value="YkuD_like"/>
    <property type="match status" value="1"/>
</dbReference>
<dbReference type="InterPro" id="IPR036366">
    <property type="entry name" value="PGBDSf"/>
</dbReference>
<dbReference type="InterPro" id="IPR038063">
    <property type="entry name" value="Transpep_catalytic_dom"/>
</dbReference>
<accession>A0A956NGE0</accession>
<reference evidence="9" key="1">
    <citation type="submission" date="2020-04" db="EMBL/GenBank/DDBJ databases">
        <authorList>
            <person name="Zhang T."/>
        </authorList>
    </citation>
    <scope>NUCLEOTIDE SEQUENCE</scope>
    <source>
        <strain evidence="9">HKST-UBA02</strain>
    </source>
</reference>
<comment type="caution">
    <text evidence="9">The sequence shown here is derived from an EMBL/GenBank/DDBJ whole genome shotgun (WGS) entry which is preliminary data.</text>
</comment>
<name>A0A956NGE0_UNCEI</name>
<evidence type="ECO:0000256" key="2">
    <source>
        <dbReference type="ARBA" id="ARBA00022679"/>
    </source>
</evidence>
<comment type="pathway">
    <text evidence="1 6">Cell wall biogenesis; peptidoglycan biosynthesis.</text>
</comment>
<dbReference type="InterPro" id="IPR005490">
    <property type="entry name" value="LD_TPept_cat_dom"/>
</dbReference>
<protein>
    <submittedName>
        <fullName evidence="9">L,D-transpeptidase family protein</fullName>
    </submittedName>
</protein>
<dbReference type="PANTHER" id="PTHR41533">
    <property type="entry name" value="L,D-TRANSPEPTIDASE HI_1667-RELATED"/>
    <property type="match status" value="1"/>
</dbReference>
<evidence type="ECO:0000256" key="7">
    <source>
        <dbReference type="SAM" id="Phobius"/>
    </source>
</evidence>
<evidence type="ECO:0000256" key="3">
    <source>
        <dbReference type="ARBA" id="ARBA00022960"/>
    </source>
</evidence>
<evidence type="ECO:0000313" key="9">
    <source>
        <dbReference type="EMBL" id="MCA9758905.1"/>
    </source>
</evidence>
<reference evidence="9" key="2">
    <citation type="journal article" date="2021" name="Microbiome">
        <title>Successional dynamics and alternative stable states in a saline activated sludge microbial community over 9 years.</title>
        <authorList>
            <person name="Wang Y."/>
            <person name="Ye J."/>
            <person name="Ju F."/>
            <person name="Liu L."/>
            <person name="Boyd J.A."/>
            <person name="Deng Y."/>
            <person name="Parks D.H."/>
            <person name="Jiang X."/>
            <person name="Yin X."/>
            <person name="Woodcroft B.J."/>
            <person name="Tyson G.W."/>
            <person name="Hugenholtz P."/>
            <person name="Polz M.F."/>
            <person name="Zhang T."/>
        </authorList>
    </citation>
    <scope>NUCLEOTIDE SEQUENCE</scope>
    <source>
        <strain evidence="9">HKST-UBA02</strain>
    </source>
</reference>
<dbReference type="GO" id="GO:0009252">
    <property type="term" value="P:peptidoglycan biosynthetic process"/>
    <property type="evidence" value="ECO:0007669"/>
    <property type="project" value="UniProtKB-KW"/>
</dbReference>
<keyword evidence="3 6" id="KW-0133">Cell shape</keyword>
<keyword evidence="7" id="KW-0812">Transmembrane</keyword>
<gene>
    <name evidence="9" type="ORF">KDA27_24130</name>
</gene>
<dbReference type="PANTHER" id="PTHR41533:SF2">
    <property type="entry name" value="BLR7131 PROTEIN"/>
    <property type="match status" value="1"/>
</dbReference>
<dbReference type="InterPro" id="IPR036365">
    <property type="entry name" value="PGBD-like_sf"/>
</dbReference>
<keyword evidence="5 6" id="KW-0961">Cell wall biogenesis/degradation</keyword>
<dbReference type="SUPFAM" id="SSF47090">
    <property type="entry name" value="PGBD-like"/>
    <property type="match status" value="1"/>
</dbReference>
<dbReference type="GO" id="GO:0008360">
    <property type="term" value="P:regulation of cell shape"/>
    <property type="evidence" value="ECO:0007669"/>
    <property type="project" value="UniProtKB-UniRule"/>
</dbReference>
<feature type="transmembrane region" description="Helical" evidence="7">
    <location>
        <begin position="34"/>
        <end position="53"/>
    </location>
</feature>
<feature type="domain" description="L,D-TPase catalytic" evidence="8">
    <location>
        <begin position="378"/>
        <end position="560"/>
    </location>
</feature>
<dbReference type="InterPro" id="IPR052905">
    <property type="entry name" value="LD-transpeptidase_YkuD-like"/>
</dbReference>
<evidence type="ECO:0000259" key="8">
    <source>
        <dbReference type="PROSITE" id="PS52029"/>
    </source>
</evidence>
<dbReference type="SUPFAM" id="SSF141523">
    <property type="entry name" value="L,D-transpeptidase catalytic domain-like"/>
    <property type="match status" value="1"/>
</dbReference>
<feature type="active site" description="Proton donor/acceptor" evidence="6">
    <location>
        <position position="513"/>
    </location>
</feature>
<evidence type="ECO:0000256" key="5">
    <source>
        <dbReference type="ARBA" id="ARBA00023316"/>
    </source>
</evidence>
<dbReference type="Pfam" id="PF20142">
    <property type="entry name" value="Scaffold"/>
    <property type="match status" value="1"/>
</dbReference>
<dbReference type="Proteomes" id="UP000739538">
    <property type="component" value="Unassembled WGS sequence"/>
</dbReference>
<keyword evidence="7" id="KW-0472">Membrane</keyword>
<keyword evidence="7" id="KW-1133">Transmembrane helix</keyword>